<feature type="region of interest" description="Disordered" evidence="14">
    <location>
        <begin position="951"/>
        <end position="975"/>
    </location>
</feature>
<dbReference type="InterPro" id="IPR004013">
    <property type="entry name" value="PHP_dom"/>
</dbReference>
<evidence type="ECO:0000256" key="14">
    <source>
        <dbReference type="SAM" id="MobiDB-lite"/>
    </source>
</evidence>
<evidence type="ECO:0000256" key="12">
    <source>
        <dbReference type="ARBA" id="ARBA00049244"/>
    </source>
</evidence>
<dbReference type="NCBIfam" id="NF004225">
    <property type="entry name" value="PRK05672.1"/>
    <property type="match status" value="1"/>
</dbReference>
<evidence type="ECO:0000256" key="6">
    <source>
        <dbReference type="ARBA" id="ARBA00022679"/>
    </source>
</evidence>
<dbReference type="Pfam" id="PF02811">
    <property type="entry name" value="PHP"/>
    <property type="match status" value="1"/>
</dbReference>
<evidence type="ECO:0000256" key="1">
    <source>
        <dbReference type="ARBA" id="ARBA00004496"/>
    </source>
</evidence>
<dbReference type="KEGG" id="tni:TVNIR_2937"/>
<dbReference type="GO" id="GO:0006260">
    <property type="term" value="P:DNA replication"/>
    <property type="evidence" value="ECO:0007669"/>
    <property type="project" value="UniProtKB-KW"/>
</dbReference>
<comment type="function">
    <text evidence="13">DNA polymerase involved in damage-induced mutagenesis and translesion synthesis (TLS). It is not the major replicative DNA polymerase.</text>
</comment>
<dbReference type="InterPro" id="IPR004805">
    <property type="entry name" value="DnaE2/DnaE/PolC"/>
</dbReference>
<organism evidence="16 17">
    <name type="scientific">Thioalkalivibrio nitratireducens (strain DSM 14787 / UNIQEM 213 / ALEN2)</name>
    <dbReference type="NCBI Taxonomy" id="1255043"/>
    <lineage>
        <taxon>Bacteria</taxon>
        <taxon>Pseudomonadati</taxon>
        <taxon>Pseudomonadota</taxon>
        <taxon>Gammaproteobacteria</taxon>
        <taxon>Chromatiales</taxon>
        <taxon>Ectothiorhodospiraceae</taxon>
        <taxon>Thioalkalivibrio</taxon>
    </lineage>
</organism>
<evidence type="ECO:0000259" key="15">
    <source>
        <dbReference type="SMART" id="SM00481"/>
    </source>
</evidence>
<comment type="similarity">
    <text evidence="2 13">Belongs to the DNA polymerase type-C family. DnaE2 subfamily.</text>
</comment>
<dbReference type="GO" id="GO:0006281">
    <property type="term" value="P:DNA repair"/>
    <property type="evidence" value="ECO:0007669"/>
    <property type="project" value="UniProtKB-UniRule"/>
</dbReference>
<gene>
    <name evidence="16" type="primary">dnaE2 [H]</name>
    <name evidence="13" type="synonym">dnaE2</name>
    <name evidence="16" type="ordered locus">TVNIR_2937</name>
</gene>
<dbReference type="SUPFAM" id="SSF89550">
    <property type="entry name" value="PHP domain-like"/>
    <property type="match status" value="1"/>
</dbReference>
<dbReference type="EMBL" id="CP003989">
    <property type="protein sequence ID" value="AGA34574.1"/>
    <property type="molecule type" value="Genomic_DNA"/>
</dbReference>
<dbReference type="InterPro" id="IPR016195">
    <property type="entry name" value="Pol/histidinol_Pase-like"/>
</dbReference>
<dbReference type="eggNOG" id="COG0587">
    <property type="taxonomic scope" value="Bacteria"/>
</dbReference>
<evidence type="ECO:0000256" key="8">
    <source>
        <dbReference type="ARBA" id="ARBA00022705"/>
    </source>
</evidence>
<dbReference type="SMART" id="SM00481">
    <property type="entry name" value="POLIIIAc"/>
    <property type="match status" value="1"/>
</dbReference>
<dbReference type="Pfam" id="PF14579">
    <property type="entry name" value="HHH_6"/>
    <property type="match status" value="1"/>
</dbReference>
<dbReference type="GO" id="GO:0003887">
    <property type="term" value="F:DNA-directed DNA polymerase activity"/>
    <property type="evidence" value="ECO:0007669"/>
    <property type="project" value="UniProtKB-UniRule"/>
</dbReference>
<evidence type="ECO:0000256" key="3">
    <source>
        <dbReference type="ARBA" id="ARBA00012417"/>
    </source>
</evidence>
<keyword evidence="6 13" id="KW-0808">Transferase</keyword>
<comment type="catalytic activity">
    <reaction evidence="12 13">
        <text>DNA(n) + a 2'-deoxyribonucleoside 5'-triphosphate = DNA(n+1) + diphosphate</text>
        <dbReference type="Rhea" id="RHEA:22508"/>
        <dbReference type="Rhea" id="RHEA-COMP:17339"/>
        <dbReference type="Rhea" id="RHEA-COMP:17340"/>
        <dbReference type="ChEBI" id="CHEBI:33019"/>
        <dbReference type="ChEBI" id="CHEBI:61560"/>
        <dbReference type="ChEBI" id="CHEBI:173112"/>
        <dbReference type="EC" id="2.7.7.7"/>
    </reaction>
</comment>
<dbReference type="NCBIfam" id="TIGR00594">
    <property type="entry name" value="polc"/>
    <property type="match status" value="1"/>
</dbReference>
<dbReference type="Proteomes" id="UP000010809">
    <property type="component" value="Chromosome"/>
</dbReference>
<dbReference type="InterPro" id="IPR029460">
    <property type="entry name" value="DNAPol_HHH"/>
</dbReference>
<keyword evidence="17" id="KW-1185">Reference proteome</keyword>
<dbReference type="HOGENOM" id="CLU_001600_4_0_6"/>
<dbReference type="Gene3D" id="3.20.20.140">
    <property type="entry name" value="Metal-dependent hydrolases"/>
    <property type="match status" value="2"/>
</dbReference>
<evidence type="ECO:0000256" key="13">
    <source>
        <dbReference type="HAMAP-Rule" id="MF_01902"/>
    </source>
</evidence>
<dbReference type="Pfam" id="PF17657">
    <property type="entry name" value="DNA_pol3_finger"/>
    <property type="match status" value="1"/>
</dbReference>
<dbReference type="Pfam" id="PF01336">
    <property type="entry name" value="tRNA_anti-codon"/>
    <property type="match status" value="1"/>
</dbReference>
<keyword evidence="10 13" id="KW-0239">DNA-directed DNA polymerase</keyword>
<evidence type="ECO:0000256" key="2">
    <source>
        <dbReference type="ARBA" id="ARBA00007391"/>
    </source>
</evidence>
<dbReference type="PANTHER" id="PTHR32294">
    <property type="entry name" value="DNA POLYMERASE III SUBUNIT ALPHA"/>
    <property type="match status" value="1"/>
</dbReference>
<dbReference type="CDD" id="cd07434">
    <property type="entry name" value="PHP_PolIIIA_DnaE2"/>
    <property type="match status" value="1"/>
</dbReference>
<dbReference type="InterPro" id="IPR040982">
    <property type="entry name" value="DNA_pol3_finger"/>
</dbReference>
<evidence type="ECO:0000256" key="7">
    <source>
        <dbReference type="ARBA" id="ARBA00022695"/>
    </source>
</evidence>
<dbReference type="PANTHER" id="PTHR32294:SF4">
    <property type="entry name" value="ERROR-PRONE DNA POLYMERASE"/>
    <property type="match status" value="1"/>
</dbReference>
<dbReference type="InterPro" id="IPR011708">
    <property type="entry name" value="DNA_pol3_alpha_NTPase_dom"/>
</dbReference>
<proteinExistence type="inferred from homology"/>
<sequence length="1216" mass="132843">MNSIYATLPDSLPGYAELTCCSNFSFLRGASHPEELVRQAAALGYRALALTDECSLAGVVRAHQAAVETGLHLIVGTDLRLLEGPRLTLLARSLAGYRTLCRVITHARRAERKGQYRIGAEDLLRSEWAGLPGCEVLWRIEAGTGRTCRPPEASSRASGVADRGDLPGHALSPIPRPPASGGGSRCGMDEGDAANPGPGPDPGSPRCARDDREQYRRVLDDGGPAPRASRGTNADQVQLAIPDDPLSDTAAALLRNDRDWIGWLCRVVPAERLHLAITLVRSPDDAALRQHAARLGTATGIPVLACGDVLMHLRGRRALQDVLTALRLKLPVAEAAPALFPNGERCLRPRDELARIYPAAWLAETLRVADRCRFRMDQVRYEYPTDTIPTGARPGPWLRRLVEQGCRERWPEGTPENVHAQIEHELAVIADLAYEPYFLTVHDIVRYARGRGILCQGRGSAANSAVCYALGITAVDPARSSMLFERFISRERNEPPDIDVDFEHERREEVIQYIYHRYGRERAALTATVIRYRRRSAMRDVGRALGISRARIDALTANLAWWDAGIPRERLQEVGLDPDGPLARQWQVLAQTLTGFPRHLSQHTGGFVIAAGRLDDLVPIENAAMVERTVIQWDKDDLDALGLLKIDILALGMLSCLRRCLKLLARHRGCHWGLADVPAEDPAVYAMLQRADTVGVFQIESRAQMSMLPRLKPETFYDLVIEIAIVRPGPIQGQMVHPYLRRRQKREPVTYPGPEVQRVLERTLGVPIFQEQAIELAMVAAGFSAGEADGLRRAIGAWRRTGNLAKYRERLVDGMRRRGYPESFAEQIYRQILGFGEYGFPESHSASFALISYVSAWFKCREPAIFAYALLNSQPMGFYAPAQIVADARRHGVEVRPVDVTASAEGCSVEIASGEMPDRGPCHCEHSAAIQKGEGTSILHGSPCRSAPHDDGLNQRFPCSTGSSAGAGAGNGGDRRDRDDLALRLGLSMVHGLRAGSAKRIVAARGVRPFRDVADLVARARLNRGQATRLAQAGALARLAGNRHRARWVAQAVEASLPLFPEAGVPGRAAVPILPAPTVAEDLLQDYAGTGLTLGPHPLALLRGHPGLAGIPTADTLIAGGPRTRARYTGLVITRQRPGSAKGTVFLTLEDETGTVNVIVWSALVERARAAVIHARLLEVTGVLQQEDGVTHLVAKRLRDRSAWLGALAVHSRDFG</sequence>
<evidence type="ECO:0000256" key="4">
    <source>
        <dbReference type="ARBA" id="ARBA00017273"/>
    </source>
</evidence>
<dbReference type="Pfam" id="PF07733">
    <property type="entry name" value="DNA_pol3_alpha"/>
    <property type="match status" value="1"/>
</dbReference>
<feature type="domain" description="Polymerase/histidinol phosphatase N-terminal" evidence="15">
    <location>
        <begin position="16"/>
        <end position="83"/>
    </location>
</feature>
<keyword evidence="5 13" id="KW-0963">Cytoplasm</keyword>
<name>L0DY95_THIND</name>
<keyword evidence="7 13" id="KW-0548">Nucleotidyltransferase</keyword>
<accession>L0DY95</accession>
<comment type="subcellular location">
    <subcellularLocation>
        <location evidence="1 13">Cytoplasm</location>
    </subcellularLocation>
</comment>
<dbReference type="GO" id="GO:0008408">
    <property type="term" value="F:3'-5' exonuclease activity"/>
    <property type="evidence" value="ECO:0007669"/>
    <property type="project" value="InterPro"/>
</dbReference>
<keyword evidence="8 13" id="KW-0235">DNA replication</keyword>
<keyword evidence="11 13" id="KW-0234">DNA repair</keyword>
<evidence type="ECO:0000256" key="10">
    <source>
        <dbReference type="ARBA" id="ARBA00022932"/>
    </source>
</evidence>
<evidence type="ECO:0000256" key="9">
    <source>
        <dbReference type="ARBA" id="ARBA00022763"/>
    </source>
</evidence>
<evidence type="ECO:0000256" key="11">
    <source>
        <dbReference type="ARBA" id="ARBA00023204"/>
    </source>
</evidence>
<feature type="region of interest" description="Disordered" evidence="14">
    <location>
        <begin position="145"/>
        <end position="209"/>
    </location>
</feature>
<reference evidence="16" key="1">
    <citation type="submission" date="2015-12" db="EMBL/GenBank/DDBJ databases">
        <authorList>
            <person name="Tikhonova T.V."/>
            <person name="Pavlov A.R."/>
            <person name="Beletsky A.V."/>
            <person name="Mardanov A.V."/>
            <person name="Sorokin D.Y."/>
            <person name="Ravin N.V."/>
            <person name="Popov V.O."/>
        </authorList>
    </citation>
    <scope>NUCLEOTIDE SEQUENCE</scope>
    <source>
        <strain evidence="16">DSM 14787</strain>
    </source>
</reference>
<dbReference type="InterPro" id="IPR004365">
    <property type="entry name" value="NA-bd_OB_tRNA"/>
</dbReference>
<keyword evidence="9 13" id="KW-0227">DNA damage</keyword>
<dbReference type="InterPro" id="IPR003141">
    <property type="entry name" value="Pol/His_phosphatase_N"/>
</dbReference>
<dbReference type="GO" id="GO:0005737">
    <property type="term" value="C:cytoplasm"/>
    <property type="evidence" value="ECO:0007669"/>
    <property type="project" value="UniProtKB-SubCell"/>
</dbReference>
<dbReference type="GO" id="GO:0003676">
    <property type="term" value="F:nucleic acid binding"/>
    <property type="evidence" value="ECO:0007669"/>
    <property type="project" value="InterPro"/>
</dbReference>
<dbReference type="STRING" id="1255043.TVNIR_2937"/>
<dbReference type="HAMAP" id="MF_01902">
    <property type="entry name" value="DNApol_error_prone"/>
    <property type="match status" value="1"/>
</dbReference>
<dbReference type="EC" id="2.7.7.7" evidence="3 13"/>
<dbReference type="PATRIC" id="fig|1255043.3.peg.2963"/>
<dbReference type="CDD" id="cd04485">
    <property type="entry name" value="DnaE_OBF"/>
    <property type="match status" value="1"/>
</dbReference>
<evidence type="ECO:0000256" key="5">
    <source>
        <dbReference type="ARBA" id="ARBA00022490"/>
    </source>
</evidence>
<evidence type="ECO:0000313" key="16">
    <source>
        <dbReference type="EMBL" id="AGA34574.1"/>
    </source>
</evidence>
<protein>
    <recommendedName>
        <fullName evidence="4 13">Error-prone DNA polymerase</fullName>
        <ecNumber evidence="3 13">2.7.7.7</ecNumber>
    </recommendedName>
</protein>
<dbReference type="InterPro" id="IPR023073">
    <property type="entry name" value="DnaE2"/>
</dbReference>
<dbReference type="AlphaFoldDB" id="L0DY95"/>
<evidence type="ECO:0000313" key="17">
    <source>
        <dbReference type="Proteomes" id="UP000010809"/>
    </source>
</evidence>